<evidence type="ECO:0000256" key="2">
    <source>
        <dbReference type="ARBA" id="ARBA00022692"/>
    </source>
</evidence>
<feature type="transmembrane region" description="Helical" evidence="9">
    <location>
        <begin position="236"/>
        <end position="260"/>
    </location>
</feature>
<keyword evidence="5 9" id="KW-0472">Membrane</keyword>
<evidence type="ECO:0000313" key="12">
    <source>
        <dbReference type="Proteomes" id="UP000694890"/>
    </source>
</evidence>
<dbReference type="GO" id="GO:0009897">
    <property type="term" value="C:external side of plasma membrane"/>
    <property type="evidence" value="ECO:0007669"/>
    <property type="project" value="TreeGrafter"/>
</dbReference>
<dbReference type="SUPFAM" id="SSF49265">
    <property type="entry name" value="Fibronectin type III"/>
    <property type="match status" value="1"/>
</dbReference>
<dbReference type="PANTHER" id="PTHR23037:SF42">
    <property type="entry name" value="CYTOKINE RECEPTOR COMMON SUBUNIT GAMMA ISOFORM X1-RELATED"/>
    <property type="match status" value="1"/>
</dbReference>
<evidence type="ECO:0000256" key="7">
    <source>
        <dbReference type="ARBA" id="ARBA00023180"/>
    </source>
</evidence>
<dbReference type="Gene3D" id="2.60.40.10">
    <property type="entry name" value="Immunoglobulins"/>
    <property type="match status" value="1"/>
</dbReference>
<evidence type="ECO:0000256" key="8">
    <source>
        <dbReference type="SAM" id="MobiDB-lite"/>
    </source>
</evidence>
<keyword evidence="6" id="KW-0675">Receptor</keyword>
<dbReference type="PROSITE" id="PS50853">
    <property type="entry name" value="FN3"/>
    <property type="match status" value="1"/>
</dbReference>
<keyword evidence="2 9" id="KW-0812">Transmembrane</keyword>
<dbReference type="RefSeq" id="XP_018522434.1">
    <property type="nucleotide sequence ID" value="XM_018666918.2"/>
</dbReference>
<feature type="chain" id="PRO_5042460650" evidence="10">
    <location>
        <begin position="31"/>
        <end position="556"/>
    </location>
</feature>
<dbReference type="InterPro" id="IPR003961">
    <property type="entry name" value="FN3_dom"/>
</dbReference>
<dbReference type="InterPro" id="IPR036116">
    <property type="entry name" value="FN3_sf"/>
</dbReference>
<evidence type="ECO:0000256" key="9">
    <source>
        <dbReference type="SAM" id="Phobius"/>
    </source>
</evidence>
<evidence type="ECO:0000256" key="6">
    <source>
        <dbReference type="ARBA" id="ARBA00023170"/>
    </source>
</evidence>
<keyword evidence="4 9" id="KW-1133">Transmembrane helix</keyword>
<sequence length="556" mass="60824">MSLSLRRMESKRRLLRWMCLILLFIPGNISTASRLSESKTCSKHLDCTNDFDGKMFCECKAEKCSEFSMTLLRDGLEEGNCTFQQCDGCCYCSVQINTVLGETHTATVWKRGERIQSKNISISESIKPKTPTITSVEEVNGNFQVMWETNMKSSFSRSPNANVTYHKKGDTKKVCQFIPPTSIGELKMYEISGQDLEPSTTYVVSVKSFSDWSEMFSESSNEWEFTTTASPYNPNMAIIIGLSFAAVLITGVAFVCYNIFKAKWLDTVAKSPHPKLFDLHPDEQKILRPLQTSFCSVSIDPVVLNNINPGSGASLTDTGSESLQQSCGIDAGSSSPRPADTEPAADVKAGVQNALGKVFAQLRPAPSVTTDLLGESNEDSGLFSAPYNPNSVRAEGSPPGCSDFENITYSINFLSCPHQIMMDRSEVQTQAEMVCDSAYNPNPNLILPVLVSSLMPANMSYQQYNADSGTFSYAKDSSLSSVSSTTNTIESCDPASRVETGCESLDEVVNGPTKLKGNFEDGTICDDNPCYHCLPAGSHSFPPVDDDYQPFQNLAA</sequence>
<evidence type="ECO:0000256" key="10">
    <source>
        <dbReference type="SAM" id="SignalP"/>
    </source>
</evidence>
<dbReference type="Proteomes" id="UP000694890">
    <property type="component" value="Linkage group LG2"/>
</dbReference>
<evidence type="ECO:0000313" key="13">
    <source>
        <dbReference type="RefSeq" id="XP_018522434.1"/>
    </source>
</evidence>
<gene>
    <name evidence="13" type="primary">LOC108877014</name>
</gene>
<comment type="subcellular location">
    <subcellularLocation>
        <location evidence="1">Membrane</location>
        <topology evidence="1">Single-pass type I membrane protein</topology>
    </subcellularLocation>
</comment>
<reference evidence="13" key="1">
    <citation type="submission" date="2025-08" db="UniProtKB">
        <authorList>
            <consortium name="RefSeq"/>
        </authorList>
    </citation>
    <scope>IDENTIFICATION</scope>
    <source>
        <tissue evidence="13">Brain</tissue>
    </source>
</reference>
<organism evidence="12 13">
    <name type="scientific">Lates calcarifer</name>
    <name type="common">Barramundi</name>
    <name type="synonym">Holocentrus calcarifer</name>
    <dbReference type="NCBI Taxonomy" id="8187"/>
    <lineage>
        <taxon>Eukaryota</taxon>
        <taxon>Metazoa</taxon>
        <taxon>Chordata</taxon>
        <taxon>Craniata</taxon>
        <taxon>Vertebrata</taxon>
        <taxon>Euteleostomi</taxon>
        <taxon>Actinopterygii</taxon>
        <taxon>Neopterygii</taxon>
        <taxon>Teleostei</taxon>
        <taxon>Neoteleostei</taxon>
        <taxon>Acanthomorphata</taxon>
        <taxon>Carangaria</taxon>
        <taxon>Carangaria incertae sedis</taxon>
        <taxon>Centropomidae</taxon>
        <taxon>Lates</taxon>
    </lineage>
</organism>
<evidence type="ECO:0000259" key="11">
    <source>
        <dbReference type="PROSITE" id="PS50853"/>
    </source>
</evidence>
<accession>A0AAJ7LFW2</accession>
<proteinExistence type="predicted"/>
<keyword evidence="3 10" id="KW-0732">Signal</keyword>
<feature type="region of interest" description="Disordered" evidence="8">
    <location>
        <begin position="313"/>
        <end position="343"/>
    </location>
</feature>
<dbReference type="InterPro" id="IPR013783">
    <property type="entry name" value="Ig-like_fold"/>
</dbReference>
<evidence type="ECO:0000256" key="3">
    <source>
        <dbReference type="ARBA" id="ARBA00022729"/>
    </source>
</evidence>
<protein>
    <submittedName>
        <fullName evidence="13">Uncharacterized protein LOC108877014 isoform X3</fullName>
    </submittedName>
</protein>
<dbReference type="GO" id="GO:0016064">
    <property type="term" value="P:immunoglobulin mediated immune response"/>
    <property type="evidence" value="ECO:0007669"/>
    <property type="project" value="TreeGrafter"/>
</dbReference>
<dbReference type="PANTHER" id="PTHR23037">
    <property type="entry name" value="CYTOKINE RECEPTOR"/>
    <property type="match status" value="1"/>
</dbReference>
<evidence type="ECO:0000256" key="1">
    <source>
        <dbReference type="ARBA" id="ARBA00004479"/>
    </source>
</evidence>
<feature type="domain" description="Fibronectin type-III" evidence="11">
    <location>
        <begin position="127"/>
        <end position="231"/>
    </location>
</feature>
<feature type="compositionally biased region" description="Polar residues" evidence="8">
    <location>
        <begin position="313"/>
        <end position="336"/>
    </location>
</feature>
<dbReference type="GeneID" id="108877014"/>
<evidence type="ECO:0000256" key="5">
    <source>
        <dbReference type="ARBA" id="ARBA00023136"/>
    </source>
</evidence>
<dbReference type="AlphaFoldDB" id="A0AAJ7LFW2"/>
<name>A0AAJ7LFW2_LATCA</name>
<evidence type="ECO:0000256" key="4">
    <source>
        <dbReference type="ARBA" id="ARBA00022989"/>
    </source>
</evidence>
<dbReference type="GO" id="GO:0004896">
    <property type="term" value="F:cytokine receptor activity"/>
    <property type="evidence" value="ECO:0007669"/>
    <property type="project" value="TreeGrafter"/>
</dbReference>
<feature type="signal peptide" evidence="10">
    <location>
        <begin position="1"/>
        <end position="30"/>
    </location>
</feature>
<keyword evidence="7" id="KW-0325">Glycoprotein</keyword>